<dbReference type="SMART" id="SM00233">
    <property type="entry name" value="PH"/>
    <property type="match status" value="1"/>
</dbReference>
<keyword evidence="9 15" id="KW-0067">ATP-binding</keyword>
<gene>
    <name evidence="20" type="ORF">LOD99_9190</name>
</gene>
<comment type="catalytic activity">
    <reaction evidence="15">
        <text>L-tyrosyl-[protein] + ATP = O-phospho-L-tyrosyl-[protein] + ADP + H(+)</text>
        <dbReference type="Rhea" id="RHEA:10596"/>
        <dbReference type="Rhea" id="RHEA-COMP:10136"/>
        <dbReference type="Rhea" id="RHEA-COMP:20101"/>
        <dbReference type="ChEBI" id="CHEBI:15378"/>
        <dbReference type="ChEBI" id="CHEBI:30616"/>
        <dbReference type="ChEBI" id="CHEBI:46858"/>
        <dbReference type="ChEBI" id="CHEBI:61978"/>
        <dbReference type="ChEBI" id="CHEBI:456216"/>
        <dbReference type="EC" id="2.7.10.2"/>
    </reaction>
</comment>
<dbReference type="GO" id="GO:0004715">
    <property type="term" value="F:non-membrane spanning protein tyrosine kinase activity"/>
    <property type="evidence" value="ECO:0007669"/>
    <property type="project" value="UniProtKB-EC"/>
</dbReference>
<dbReference type="InterPro" id="IPR036860">
    <property type="entry name" value="SH2_dom_sf"/>
</dbReference>
<evidence type="ECO:0000256" key="12">
    <source>
        <dbReference type="PROSITE-ProRule" id="PRU00191"/>
    </source>
</evidence>
<comment type="cofactor">
    <cofactor evidence="1">
        <name>Zn(2+)</name>
        <dbReference type="ChEBI" id="CHEBI:29105"/>
    </cofactor>
</comment>
<keyword evidence="4" id="KW-0479">Metal-binding</keyword>
<dbReference type="PROSITE" id="PS50002">
    <property type="entry name" value="SH3"/>
    <property type="match status" value="1"/>
</dbReference>
<evidence type="ECO:0000256" key="1">
    <source>
        <dbReference type="ARBA" id="ARBA00001947"/>
    </source>
</evidence>
<dbReference type="InterPro" id="IPR001452">
    <property type="entry name" value="SH3_domain"/>
</dbReference>
<dbReference type="InterPro" id="IPR036028">
    <property type="entry name" value="SH3-like_dom_sf"/>
</dbReference>
<dbReference type="InterPro" id="IPR001849">
    <property type="entry name" value="PH_domain"/>
</dbReference>
<evidence type="ECO:0000256" key="5">
    <source>
        <dbReference type="ARBA" id="ARBA00022741"/>
    </source>
</evidence>
<protein>
    <recommendedName>
        <fullName evidence="15">Tyrosine-protein kinase</fullName>
        <ecNumber evidence="15">2.7.10.2</ecNumber>
    </recommendedName>
</protein>
<evidence type="ECO:0000256" key="15">
    <source>
        <dbReference type="RuleBase" id="RU362096"/>
    </source>
</evidence>
<evidence type="ECO:0000256" key="7">
    <source>
        <dbReference type="ARBA" id="ARBA00022777"/>
    </source>
</evidence>
<accession>A0AAV7JDJ1</accession>
<dbReference type="PROSITE" id="PS50011">
    <property type="entry name" value="PROTEIN_KINASE_DOM"/>
    <property type="match status" value="1"/>
</dbReference>
<dbReference type="SUPFAM" id="SSF55550">
    <property type="entry name" value="SH2 domain"/>
    <property type="match status" value="1"/>
</dbReference>
<reference evidence="20 21" key="1">
    <citation type="journal article" date="2023" name="BMC Biol.">
        <title>The compact genome of the sponge Oopsacas minuta (Hexactinellida) is lacking key metazoan core genes.</title>
        <authorList>
            <person name="Santini S."/>
            <person name="Schenkelaars Q."/>
            <person name="Jourda C."/>
            <person name="Duchesne M."/>
            <person name="Belahbib H."/>
            <person name="Rocher C."/>
            <person name="Selva M."/>
            <person name="Riesgo A."/>
            <person name="Vervoort M."/>
            <person name="Leys S.P."/>
            <person name="Kodjabachian L."/>
            <person name="Le Bivic A."/>
            <person name="Borchiellini C."/>
            <person name="Claverie J.M."/>
            <person name="Renard E."/>
        </authorList>
    </citation>
    <scope>NUCLEOTIDE SEQUENCE [LARGE SCALE GENOMIC DNA]</scope>
    <source>
        <strain evidence="20">SPO-2</strain>
    </source>
</reference>
<dbReference type="InterPro" id="IPR011993">
    <property type="entry name" value="PH-like_dom_sf"/>
</dbReference>
<keyword evidence="6 14" id="KW-0863">Zinc-finger</keyword>
<dbReference type="PRINTS" id="PR00401">
    <property type="entry name" value="SH2DOMAIN"/>
</dbReference>
<evidence type="ECO:0000256" key="8">
    <source>
        <dbReference type="ARBA" id="ARBA00022833"/>
    </source>
</evidence>
<evidence type="ECO:0000259" key="16">
    <source>
        <dbReference type="PROSITE" id="PS50001"/>
    </source>
</evidence>
<evidence type="ECO:0000256" key="3">
    <source>
        <dbReference type="ARBA" id="ARBA00022679"/>
    </source>
</evidence>
<dbReference type="Pfam" id="PF00017">
    <property type="entry name" value="SH2"/>
    <property type="match status" value="1"/>
</dbReference>
<dbReference type="InterPro" id="IPR001562">
    <property type="entry name" value="Znf_Btk_motif"/>
</dbReference>
<keyword evidence="2 13" id="KW-0728">SH3 domain</keyword>
<dbReference type="Gene3D" id="3.30.200.20">
    <property type="entry name" value="Phosphorylase Kinase, domain 1"/>
    <property type="match status" value="1"/>
</dbReference>
<dbReference type="PANTHER" id="PTHR24418">
    <property type="entry name" value="TYROSINE-PROTEIN KINASE"/>
    <property type="match status" value="1"/>
</dbReference>
<keyword evidence="10 12" id="KW-0727">SH2 domain</keyword>
<evidence type="ECO:0000259" key="19">
    <source>
        <dbReference type="PROSITE" id="PS50011"/>
    </source>
</evidence>
<keyword evidence="7 15" id="KW-0418">Kinase</keyword>
<dbReference type="EMBL" id="JAKMXF010000353">
    <property type="protein sequence ID" value="KAI6646791.1"/>
    <property type="molecule type" value="Genomic_DNA"/>
</dbReference>
<proteinExistence type="inferred from homology"/>
<evidence type="ECO:0000259" key="17">
    <source>
        <dbReference type="PROSITE" id="PS50002"/>
    </source>
</evidence>
<dbReference type="PRINTS" id="PR00452">
    <property type="entry name" value="SH3DOMAIN"/>
</dbReference>
<dbReference type="SMART" id="SM00252">
    <property type="entry name" value="SH2"/>
    <property type="match status" value="1"/>
</dbReference>
<keyword evidence="8" id="KW-0862">Zinc</keyword>
<evidence type="ECO:0000256" key="4">
    <source>
        <dbReference type="ARBA" id="ARBA00022723"/>
    </source>
</evidence>
<dbReference type="InterPro" id="IPR050198">
    <property type="entry name" value="Non-receptor_tyrosine_kinases"/>
</dbReference>
<evidence type="ECO:0000256" key="14">
    <source>
        <dbReference type="PROSITE-ProRule" id="PRU00432"/>
    </source>
</evidence>
<keyword evidence="11 15" id="KW-0829">Tyrosine-protein kinase</keyword>
<evidence type="ECO:0000313" key="21">
    <source>
        <dbReference type="Proteomes" id="UP001165289"/>
    </source>
</evidence>
<evidence type="ECO:0000256" key="11">
    <source>
        <dbReference type="ARBA" id="ARBA00023137"/>
    </source>
</evidence>
<evidence type="ECO:0000313" key="20">
    <source>
        <dbReference type="EMBL" id="KAI6646791.1"/>
    </source>
</evidence>
<dbReference type="GO" id="GO:0005524">
    <property type="term" value="F:ATP binding"/>
    <property type="evidence" value="ECO:0007669"/>
    <property type="project" value="UniProtKB-KW"/>
</dbReference>
<dbReference type="GO" id="GO:0008270">
    <property type="term" value="F:zinc ion binding"/>
    <property type="evidence" value="ECO:0007669"/>
    <property type="project" value="UniProtKB-KW"/>
</dbReference>
<dbReference type="PROSITE" id="PS51113">
    <property type="entry name" value="ZF_BTK"/>
    <property type="match status" value="1"/>
</dbReference>
<dbReference type="InterPro" id="IPR001245">
    <property type="entry name" value="Ser-Thr/Tyr_kinase_cat_dom"/>
</dbReference>
<dbReference type="AlphaFoldDB" id="A0AAV7JDJ1"/>
<dbReference type="Gene3D" id="3.30.505.10">
    <property type="entry name" value="SH2 domain"/>
    <property type="match status" value="1"/>
</dbReference>
<dbReference type="GO" id="GO:0005737">
    <property type="term" value="C:cytoplasm"/>
    <property type="evidence" value="ECO:0007669"/>
    <property type="project" value="UniProtKB-ARBA"/>
</dbReference>
<evidence type="ECO:0000256" key="2">
    <source>
        <dbReference type="ARBA" id="ARBA00022443"/>
    </source>
</evidence>
<dbReference type="Proteomes" id="UP001165289">
    <property type="component" value="Unassembled WGS sequence"/>
</dbReference>
<dbReference type="SUPFAM" id="SSF50729">
    <property type="entry name" value="PH domain-like"/>
    <property type="match status" value="1"/>
</dbReference>
<evidence type="ECO:0000256" key="6">
    <source>
        <dbReference type="ARBA" id="ARBA00022771"/>
    </source>
</evidence>
<dbReference type="EC" id="2.7.10.2" evidence="15"/>
<evidence type="ECO:0000256" key="13">
    <source>
        <dbReference type="PROSITE-ProRule" id="PRU00192"/>
    </source>
</evidence>
<dbReference type="Gene3D" id="2.30.30.40">
    <property type="entry name" value="SH3 Domains"/>
    <property type="match status" value="1"/>
</dbReference>
<dbReference type="Pfam" id="PF00779">
    <property type="entry name" value="BTK"/>
    <property type="match status" value="1"/>
</dbReference>
<evidence type="ECO:0000259" key="18">
    <source>
        <dbReference type="PROSITE" id="PS50003"/>
    </source>
</evidence>
<dbReference type="InterPro" id="IPR000980">
    <property type="entry name" value="SH2"/>
</dbReference>
<dbReference type="PROSITE" id="PS50001">
    <property type="entry name" value="SH2"/>
    <property type="match status" value="1"/>
</dbReference>
<comment type="caution">
    <text evidence="20">The sequence shown here is derived from an EMBL/GenBank/DDBJ whole genome shotgun (WGS) entry which is preliminary data.</text>
</comment>
<evidence type="ECO:0000256" key="10">
    <source>
        <dbReference type="ARBA" id="ARBA00022999"/>
    </source>
</evidence>
<dbReference type="SUPFAM" id="SSF50044">
    <property type="entry name" value="SH3-domain"/>
    <property type="match status" value="1"/>
</dbReference>
<feature type="domain" description="SH2" evidence="16">
    <location>
        <begin position="357"/>
        <end position="448"/>
    </location>
</feature>
<name>A0AAV7JDJ1_9METZ</name>
<feature type="domain" description="PH" evidence="18">
    <location>
        <begin position="41"/>
        <end position="146"/>
    </location>
</feature>
<dbReference type="Pfam" id="PF07714">
    <property type="entry name" value="PK_Tyr_Ser-Thr"/>
    <property type="match status" value="1"/>
</dbReference>
<organism evidence="20 21">
    <name type="scientific">Oopsacas minuta</name>
    <dbReference type="NCBI Taxonomy" id="111878"/>
    <lineage>
        <taxon>Eukaryota</taxon>
        <taxon>Metazoa</taxon>
        <taxon>Porifera</taxon>
        <taxon>Hexactinellida</taxon>
        <taxon>Hexasterophora</taxon>
        <taxon>Lyssacinosida</taxon>
        <taxon>Leucopsacidae</taxon>
        <taxon>Oopsacas</taxon>
    </lineage>
</organism>
<feature type="domain" description="Protein kinase" evidence="19">
    <location>
        <begin position="469"/>
        <end position="547"/>
    </location>
</feature>
<keyword evidence="21" id="KW-1185">Reference proteome</keyword>
<sequence length="547" mass="62534">MLHPSNTRMSSEIDSLRPDLLLTPLGIYEIRNIMMTNGGEEVLLEGLMTKRPQMKSRIGLNTGTRKRYFFLTTKKLYYYENNPNCCEKTSLKGIVDLAHVRIIEKVTHESIKFAFQINHESYYLYIIADNEEMSSEWVSAIQSVVKNNLNLESTFHQGIFEEGRWGCCGNKTKISTGCSPTFINTNKQQQRNTRSQLPPIPLTPSYITYQTGEHEVLQKRSASNPPLSNGAVGIEAFEVGSLRSTGLRRDLPLPPAPNATSSIPPTIPIENSPAHSVRSLPAPFLPEKPKYEKKFEVVVQYDFSAPEDGDLAISKGEKLWILDNNREHWWKAENMRGDQGNIPSNYVQEIGLSNESWFVPSIGRQQAEKLLEDDGHDGTFIIRTSSRANMYSLSIWHQNQCRHYHIKQNDSDLYYISDKYPFPSITDLVNYHKYNGGGLCCRPKRAPQGISPRDRKIFDETWEINPTDIEIIKELDEGQFGIVYFAKWRGSIDVAMKKIKESTSICEDDLLEEAEVMKNFSHPNLLRLYGIITEKPIRLITEYMIHG</sequence>
<keyword evidence="5 15" id="KW-0547">Nucleotide-binding</keyword>
<evidence type="ECO:0000256" key="9">
    <source>
        <dbReference type="ARBA" id="ARBA00022840"/>
    </source>
</evidence>
<dbReference type="PROSITE" id="PS50003">
    <property type="entry name" value="PH_DOMAIN"/>
    <property type="match status" value="1"/>
</dbReference>
<dbReference type="InterPro" id="IPR011009">
    <property type="entry name" value="Kinase-like_dom_sf"/>
</dbReference>
<dbReference type="SUPFAM" id="SSF56112">
    <property type="entry name" value="Protein kinase-like (PK-like)"/>
    <property type="match status" value="1"/>
</dbReference>
<dbReference type="Gene3D" id="2.30.29.30">
    <property type="entry name" value="Pleckstrin-homology domain (PH domain)/Phosphotyrosine-binding domain (PTB)"/>
    <property type="match status" value="1"/>
</dbReference>
<feature type="domain" description="SH3" evidence="17">
    <location>
        <begin position="292"/>
        <end position="352"/>
    </location>
</feature>
<dbReference type="InterPro" id="IPR000719">
    <property type="entry name" value="Prot_kinase_dom"/>
</dbReference>
<dbReference type="Pfam" id="PF00018">
    <property type="entry name" value="SH3_1"/>
    <property type="match status" value="1"/>
</dbReference>
<keyword evidence="3 15" id="KW-0808">Transferase</keyword>
<dbReference type="SMART" id="SM00326">
    <property type="entry name" value="SH3"/>
    <property type="match status" value="1"/>
</dbReference>
<dbReference type="Pfam" id="PF00169">
    <property type="entry name" value="PH"/>
    <property type="match status" value="1"/>
</dbReference>
<dbReference type="GO" id="GO:0035556">
    <property type="term" value="P:intracellular signal transduction"/>
    <property type="evidence" value="ECO:0007669"/>
    <property type="project" value="InterPro"/>
</dbReference>
<comment type="similarity">
    <text evidence="15">Belongs to the protein kinase superfamily. Tyr protein kinase family.</text>
</comment>
<dbReference type="SMART" id="SM00107">
    <property type="entry name" value="BTK"/>
    <property type="match status" value="1"/>
</dbReference>